<dbReference type="InterPro" id="IPR050343">
    <property type="entry name" value="RsuA_PseudoU_synthase"/>
</dbReference>
<feature type="domain" description="RNA-binding S4" evidence="5">
    <location>
        <begin position="14"/>
        <end position="83"/>
    </location>
</feature>
<dbReference type="NCBIfam" id="TIGR00093">
    <property type="entry name" value="pseudouridine synthase"/>
    <property type="match status" value="1"/>
</dbReference>
<dbReference type="PANTHER" id="PTHR47683:SF2">
    <property type="entry name" value="RNA-BINDING S4 DOMAIN-CONTAINING PROTEIN"/>
    <property type="match status" value="1"/>
</dbReference>
<dbReference type="Gene3D" id="3.30.70.580">
    <property type="entry name" value="Pseudouridine synthase I, catalytic domain, N-terminal subdomain"/>
    <property type="match status" value="1"/>
</dbReference>
<evidence type="ECO:0000313" key="7">
    <source>
        <dbReference type="Proteomes" id="UP001139263"/>
    </source>
</evidence>
<dbReference type="PANTHER" id="PTHR47683">
    <property type="entry name" value="PSEUDOURIDINE SYNTHASE FAMILY PROTEIN-RELATED"/>
    <property type="match status" value="1"/>
</dbReference>
<evidence type="ECO:0000256" key="4">
    <source>
        <dbReference type="RuleBase" id="RU003887"/>
    </source>
</evidence>
<dbReference type="Gene3D" id="3.30.70.1560">
    <property type="entry name" value="Alpha-L RNA-binding motif"/>
    <property type="match status" value="1"/>
</dbReference>
<name>A0A9X1VA63_9BACL</name>
<evidence type="ECO:0000259" key="5">
    <source>
        <dbReference type="SMART" id="SM00363"/>
    </source>
</evidence>
<evidence type="ECO:0000256" key="1">
    <source>
        <dbReference type="ARBA" id="ARBA00008348"/>
    </source>
</evidence>
<sequence>MSMKETRGTDTEGERLQKVIANAGVTSRRNAEIMIEERRVKVNGKIINQLGYKVKRSDKIEVDGTALSLQGKKHVYILLYKPIRTVTTAYDPQGRKTVLDCIQGVQERLFPIGRLDYLTSGALVLTNDGELANRLMHPSFGVTKTYEAIVEGEVSESAKRQLEKGVRMEGRLTAPAKVSILGTDGQTTKLTISIHEGRNRQVRNMLELVEHPCIKLTRTHYSSLNLRGLRPGQWRMLSSWEIDQLKQQVGMDGSYRTSR</sequence>
<dbReference type="Pfam" id="PF01479">
    <property type="entry name" value="S4"/>
    <property type="match status" value="1"/>
</dbReference>
<dbReference type="EMBL" id="JALBUF010000008">
    <property type="protein sequence ID" value="MCI0184079.1"/>
    <property type="molecule type" value="Genomic_DNA"/>
</dbReference>
<dbReference type="InterPro" id="IPR020103">
    <property type="entry name" value="PsdUridine_synth_cat_dom_sf"/>
</dbReference>
<dbReference type="SMART" id="SM00363">
    <property type="entry name" value="S4"/>
    <property type="match status" value="1"/>
</dbReference>
<dbReference type="Pfam" id="PF00849">
    <property type="entry name" value="PseudoU_synth_2"/>
    <property type="match status" value="1"/>
</dbReference>
<comment type="caution">
    <text evidence="6">The sequence shown here is derived from an EMBL/GenBank/DDBJ whole genome shotgun (WGS) entry which is preliminary data.</text>
</comment>
<evidence type="ECO:0000313" key="6">
    <source>
        <dbReference type="EMBL" id="MCI0184079.1"/>
    </source>
</evidence>
<dbReference type="CDD" id="cd00165">
    <property type="entry name" value="S4"/>
    <property type="match status" value="1"/>
</dbReference>
<dbReference type="Proteomes" id="UP001139263">
    <property type="component" value="Unassembled WGS sequence"/>
</dbReference>
<dbReference type="SUPFAM" id="SSF55174">
    <property type="entry name" value="Alpha-L RNA-binding motif"/>
    <property type="match status" value="1"/>
</dbReference>
<dbReference type="EC" id="5.4.99.-" evidence="4"/>
<protein>
    <recommendedName>
        <fullName evidence="4">Pseudouridine synthase</fullName>
        <ecNumber evidence="4">5.4.99.-</ecNumber>
    </recommendedName>
</protein>
<dbReference type="AlphaFoldDB" id="A0A9X1VA63"/>
<dbReference type="InterPro" id="IPR000748">
    <property type="entry name" value="PsdUridine_synth_RsuA/RluB/E/F"/>
</dbReference>
<dbReference type="InterPro" id="IPR042092">
    <property type="entry name" value="PsdUridine_s_RsuA/RluB/E/F_cat"/>
</dbReference>
<dbReference type="GO" id="GO:0000455">
    <property type="term" value="P:enzyme-directed rRNA pseudouridine synthesis"/>
    <property type="evidence" value="ECO:0007669"/>
    <property type="project" value="UniProtKB-ARBA"/>
</dbReference>
<proteinExistence type="inferred from homology"/>
<keyword evidence="2 4" id="KW-0413">Isomerase</keyword>
<dbReference type="CDD" id="cd02870">
    <property type="entry name" value="PseudoU_synth_RsuA_like"/>
    <property type="match status" value="1"/>
</dbReference>
<dbReference type="Gene3D" id="3.10.290.10">
    <property type="entry name" value="RNA-binding S4 domain"/>
    <property type="match status" value="1"/>
</dbReference>
<reference evidence="6" key="1">
    <citation type="submission" date="2022-03" db="EMBL/GenBank/DDBJ databases">
        <title>Draft Genome Sequence of Firmicute Strain S0AB, a Heterotrophic Iron/Sulfur-Oxidizing Extreme Acidophile.</title>
        <authorList>
            <person name="Vergara E."/>
            <person name="Pakostova E."/>
            <person name="Johnson D.B."/>
            <person name="Holmes D.S."/>
        </authorList>
    </citation>
    <scope>NUCLEOTIDE SEQUENCE</scope>
    <source>
        <strain evidence="6">S0AB</strain>
    </source>
</reference>
<keyword evidence="7" id="KW-1185">Reference proteome</keyword>
<comment type="similarity">
    <text evidence="1 4">Belongs to the pseudouridine synthase RsuA family.</text>
</comment>
<organism evidence="6 7">
    <name type="scientific">Sulfoacidibacillus ferrooxidans</name>
    <dbReference type="NCBI Taxonomy" id="2005001"/>
    <lineage>
        <taxon>Bacteria</taxon>
        <taxon>Bacillati</taxon>
        <taxon>Bacillota</taxon>
        <taxon>Bacilli</taxon>
        <taxon>Bacillales</taxon>
        <taxon>Alicyclobacillaceae</taxon>
        <taxon>Sulfoacidibacillus</taxon>
    </lineage>
</organism>
<dbReference type="InterPro" id="IPR006145">
    <property type="entry name" value="PsdUridine_synth_RsuA/RluA"/>
</dbReference>
<evidence type="ECO:0000256" key="2">
    <source>
        <dbReference type="ARBA" id="ARBA00023235"/>
    </source>
</evidence>
<dbReference type="InterPro" id="IPR020094">
    <property type="entry name" value="TruA/RsuA/RluB/E/F_N"/>
</dbReference>
<dbReference type="PROSITE" id="PS01149">
    <property type="entry name" value="PSI_RSU"/>
    <property type="match status" value="1"/>
</dbReference>
<keyword evidence="3" id="KW-0694">RNA-binding</keyword>
<dbReference type="GO" id="GO:0003723">
    <property type="term" value="F:RNA binding"/>
    <property type="evidence" value="ECO:0007669"/>
    <property type="project" value="UniProtKB-KW"/>
</dbReference>
<gene>
    <name evidence="6" type="primary">rluB</name>
    <name evidence="6" type="ORF">MM817_02374</name>
</gene>
<dbReference type="FunFam" id="3.10.290.10:FF:000003">
    <property type="entry name" value="Pseudouridine synthase"/>
    <property type="match status" value="1"/>
</dbReference>
<dbReference type="InterPro" id="IPR018496">
    <property type="entry name" value="PsdUridine_synth_RsuA/RluB_CS"/>
</dbReference>
<accession>A0A9X1VA63</accession>
<dbReference type="InterPro" id="IPR036986">
    <property type="entry name" value="S4_RNA-bd_sf"/>
</dbReference>
<dbReference type="GO" id="GO:0120159">
    <property type="term" value="F:rRNA pseudouridine synthase activity"/>
    <property type="evidence" value="ECO:0007669"/>
    <property type="project" value="UniProtKB-ARBA"/>
</dbReference>
<evidence type="ECO:0000256" key="3">
    <source>
        <dbReference type="PROSITE-ProRule" id="PRU00182"/>
    </source>
</evidence>
<dbReference type="SUPFAM" id="SSF55120">
    <property type="entry name" value="Pseudouridine synthase"/>
    <property type="match status" value="1"/>
</dbReference>
<dbReference type="InterPro" id="IPR002942">
    <property type="entry name" value="S4_RNA-bd"/>
</dbReference>
<dbReference type="PROSITE" id="PS50889">
    <property type="entry name" value="S4"/>
    <property type="match status" value="1"/>
</dbReference>